<keyword evidence="5" id="KW-1185">Reference proteome</keyword>
<protein>
    <submittedName>
        <fullName evidence="4">Uncharacterized protein</fullName>
    </submittedName>
</protein>
<dbReference type="Pfam" id="PF13439">
    <property type="entry name" value="Glyco_transf_4"/>
    <property type="match status" value="1"/>
</dbReference>
<evidence type="ECO:0000259" key="3">
    <source>
        <dbReference type="Pfam" id="PF13439"/>
    </source>
</evidence>
<dbReference type="GO" id="GO:0016757">
    <property type="term" value="F:glycosyltransferase activity"/>
    <property type="evidence" value="ECO:0007669"/>
    <property type="project" value="InterPro"/>
</dbReference>
<dbReference type="Proteomes" id="UP000077734">
    <property type="component" value="Unassembled WGS sequence"/>
</dbReference>
<dbReference type="CDD" id="cd03801">
    <property type="entry name" value="GT4_PimA-like"/>
    <property type="match status" value="1"/>
</dbReference>
<dbReference type="SUPFAM" id="SSF53756">
    <property type="entry name" value="UDP-Glycosyltransferase/glycogen phosphorylase"/>
    <property type="match status" value="1"/>
</dbReference>
<dbReference type="PANTHER" id="PTHR46401">
    <property type="entry name" value="GLYCOSYLTRANSFERASE WBBK-RELATED"/>
    <property type="match status" value="1"/>
</dbReference>
<dbReference type="AlphaFoldDB" id="A0A291IH90"/>
<proteinExistence type="predicted"/>
<evidence type="ECO:0000259" key="2">
    <source>
        <dbReference type="Pfam" id="PF00534"/>
    </source>
</evidence>
<evidence type="ECO:0000313" key="5">
    <source>
        <dbReference type="Proteomes" id="UP000077734"/>
    </source>
</evidence>
<feature type="domain" description="Glycosyl transferase family 1" evidence="2">
    <location>
        <begin position="198"/>
        <end position="349"/>
    </location>
</feature>
<keyword evidence="1" id="KW-0808">Transferase</keyword>
<dbReference type="PANTHER" id="PTHR46401:SF2">
    <property type="entry name" value="GLYCOSYLTRANSFERASE WBBK-RELATED"/>
    <property type="match status" value="1"/>
</dbReference>
<dbReference type="RefSeq" id="WP_064029089.1">
    <property type="nucleotide sequence ID" value="NZ_CP023669.1"/>
</dbReference>
<dbReference type="Gene3D" id="3.40.50.2000">
    <property type="entry name" value="Glycogen Phosphorylase B"/>
    <property type="match status" value="2"/>
</dbReference>
<sequence length="391" mass="43100">MTALKIAMLTHSVNPRGGVVHALQLAEALHDLGYDVTLIAPAEAGKDFFRPVRCKTVLIPLMGSVGDLVATVGQRIQAYVDYFAHSSQEYYDIYHAQDAISGCALAELKQAGMIRTFIRTVHHLDRFDDDRLNRWQTASFLAADYVLCVSRLWQVSLLQDYGIAAQLINNGVDIDRFNPKMGRNDEALRHLLGLNRIGPVFLAVGGVERRKNTLRIFQAFRQVLRHRPDAQLVIAGGASLLDHNDYRRRFAAERAASSIADGPGQALLVTGPLPDADLPALYRLADALVFPSLTEGFGLAVLEAIASGTPVVVSDRPPFTDYLRWDDGVWCDPERIDSIAGAMLAAAENFPRSHLSVIAKRLAAEYSWQRSAHTHSNHYRSLLATQGNAHA</sequence>
<evidence type="ECO:0000256" key="1">
    <source>
        <dbReference type="ARBA" id="ARBA00022679"/>
    </source>
</evidence>
<dbReference type="GO" id="GO:0009103">
    <property type="term" value="P:lipopolysaccharide biosynthetic process"/>
    <property type="evidence" value="ECO:0007669"/>
    <property type="project" value="TreeGrafter"/>
</dbReference>
<evidence type="ECO:0000313" key="4">
    <source>
        <dbReference type="EMBL" id="OAI23307.1"/>
    </source>
</evidence>
<dbReference type="Pfam" id="PF00534">
    <property type="entry name" value="Glycos_transf_1"/>
    <property type="match status" value="1"/>
</dbReference>
<dbReference type="KEGG" id="mko:MKLM6_1285"/>
<comment type="caution">
    <text evidence="4">The sequence shown here is derived from an EMBL/GenBank/DDBJ whole genome shotgun (WGS) entry which is preliminary data.</text>
</comment>
<dbReference type="InterPro" id="IPR028098">
    <property type="entry name" value="Glyco_trans_4-like_N"/>
</dbReference>
<reference evidence="4 5" key="1">
    <citation type="submission" date="2016-03" db="EMBL/GenBank/DDBJ databases">
        <authorList>
            <person name="Heylen K."/>
            <person name="De Vos P."/>
            <person name="Vekeman B."/>
        </authorList>
    </citation>
    <scope>NUCLEOTIDE SEQUENCE [LARGE SCALE GENOMIC DNA]</scope>
    <source>
        <strain evidence="4 5">R-49807</strain>
    </source>
</reference>
<dbReference type="EMBL" id="LUUL01000106">
    <property type="protein sequence ID" value="OAI23307.1"/>
    <property type="molecule type" value="Genomic_DNA"/>
</dbReference>
<dbReference type="NCBIfam" id="TIGR04047">
    <property type="entry name" value="MSMEG_0565_glyc"/>
    <property type="match status" value="1"/>
</dbReference>
<name>A0A291IH90_9GAMM</name>
<organism evidence="4 5">
    <name type="scientific">Methylomonas koyamae</name>
    <dbReference type="NCBI Taxonomy" id="702114"/>
    <lineage>
        <taxon>Bacteria</taxon>
        <taxon>Pseudomonadati</taxon>
        <taxon>Pseudomonadota</taxon>
        <taxon>Gammaproteobacteria</taxon>
        <taxon>Methylococcales</taxon>
        <taxon>Methylococcaceae</taxon>
        <taxon>Methylomonas</taxon>
    </lineage>
</organism>
<accession>A0A291IH90</accession>
<gene>
    <name evidence="4" type="ORF">A1356_17875</name>
</gene>
<dbReference type="InterPro" id="IPR023986">
    <property type="entry name" value="GlycosylTfrase_MSMEG0565"/>
</dbReference>
<feature type="domain" description="Glycosyltransferase subfamily 4-like N-terminal" evidence="3">
    <location>
        <begin position="16"/>
        <end position="176"/>
    </location>
</feature>
<dbReference type="InterPro" id="IPR001296">
    <property type="entry name" value="Glyco_trans_1"/>
</dbReference>